<dbReference type="PANTHER" id="PTHR33452:SF1">
    <property type="entry name" value="INNER MEMBRANE PROTEIN YPHA-RELATED"/>
    <property type="match status" value="1"/>
</dbReference>
<keyword evidence="5 7" id="KW-1133">Transmembrane helix</keyword>
<dbReference type="RefSeq" id="WP_039418976.1">
    <property type="nucleotide sequence ID" value="NZ_CALUCC010000014.1"/>
</dbReference>
<dbReference type="Proteomes" id="UP000030146">
    <property type="component" value="Unassembled WGS sequence"/>
</dbReference>
<dbReference type="OrthoDB" id="280866at2"/>
<comment type="similarity">
    <text evidence="2">Belongs to the DoxX family.</text>
</comment>
<dbReference type="EMBL" id="JRAK01000081">
    <property type="protein sequence ID" value="KGN87814.1"/>
    <property type="molecule type" value="Genomic_DNA"/>
</dbReference>
<protein>
    <submittedName>
        <fullName evidence="8">DoxX family protein</fullName>
    </submittedName>
</protein>
<feature type="transmembrane region" description="Helical" evidence="7">
    <location>
        <begin position="104"/>
        <end position="125"/>
    </location>
</feature>
<reference evidence="8 11" key="2">
    <citation type="submission" date="2014-08" db="EMBL/GenBank/DDBJ databases">
        <title>Porphyromonas gulae strain:COT-052_OH3439 Genome sequencing.</title>
        <authorList>
            <person name="Wallis C."/>
            <person name="Deusch O."/>
            <person name="O'Flynn C."/>
            <person name="Davis I."/>
            <person name="Jospin G."/>
            <person name="Darling A.E."/>
            <person name="Coil D.A."/>
            <person name="Alexiev A."/>
            <person name="Horsfall A."/>
            <person name="Kirkwood N."/>
            <person name="Harris S."/>
            <person name="Eisen J.A."/>
        </authorList>
    </citation>
    <scope>NUCLEOTIDE SEQUENCE [LARGE SCALE GENOMIC DNA]</scope>
    <source>
        <strain evidence="11">COT-052 OH3439</strain>
        <strain evidence="8">COT-052_OH3439</strain>
    </source>
</reference>
<keyword evidence="4 7" id="KW-0812">Transmembrane</keyword>
<dbReference type="Pfam" id="PF07681">
    <property type="entry name" value="DoxX"/>
    <property type="match status" value="1"/>
</dbReference>
<evidence type="ECO:0000256" key="4">
    <source>
        <dbReference type="ARBA" id="ARBA00022692"/>
    </source>
</evidence>
<dbReference type="STRING" id="111105.HR09_06155"/>
<dbReference type="GeneID" id="57239913"/>
<evidence type="ECO:0000313" key="8">
    <source>
        <dbReference type="EMBL" id="KGN87814.1"/>
    </source>
</evidence>
<keyword evidence="11" id="KW-1185">Reference proteome</keyword>
<dbReference type="PATRIC" id="fig|111105.18.peg.476"/>
<gene>
    <name evidence="9" type="ORF">HR08_00595</name>
    <name evidence="8" type="ORF">HR15_05805</name>
</gene>
<dbReference type="EMBL" id="JRAI01000002">
    <property type="protein sequence ID" value="KGN88331.1"/>
    <property type="molecule type" value="Genomic_DNA"/>
</dbReference>
<evidence type="ECO:0000313" key="11">
    <source>
        <dbReference type="Proteomes" id="UP000030146"/>
    </source>
</evidence>
<comment type="subcellular location">
    <subcellularLocation>
        <location evidence="1">Cell membrane</location>
        <topology evidence="1">Multi-pass membrane protein</topology>
    </subcellularLocation>
</comment>
<evidence type="ECO:0000313" key="9">
    <source>
        <dbReference type="EMBL" id="KGN88331.1"/>
    </source>
</evidence>
<feature type="transmembrane region" description="Helical" evidence="7">
    <location>
        <begin position="72"/>
        <end position="92"/>
    </location>
</feature>
<dbReference type="InterPro" id="IPR032808">
    <property type="entry name" value="DoxX"/>
</dbReference>
<reference evidence="9 10" key="1">
    <citation type="submission" date="2014-08" db="EMBL/GenBank/DDBJ databases">
        <title>Porphyromonas gulae strain:COT-052_OH1451 Genome sequencing.</title>
        <authorList>
            <person name="Wallis C."/>
            <person name="Deusch O."/>
            <person name="O'Flynn C."/>
            <person name="Davis I."/>
            <person name="Jospin G."/>
            <person name="Darling A.E."/>
            <person name="Coil D.A."/>
            <person name="Alexiev A."/>
            <person name="Horsfall A."/>
            <person name="Kirkwood N."/>
            <person name="Harris S."/>
            <person name="Eisen J.A."/>
        </authorList>
    </citation>
    <scope>NUCLEOTIDE SEQUENCE [LARGE SCALE GENOMIC DNA]</scope>
    <source>
        <strain evidence="10">COT-052 OH1451</strain>
        <strain evidence="9">COT-052_OH1451</strain>
    </source>
</reference>
<evidence type="ECO:0000256" key="2">
    <source>
        <dbReference type="ARBA" id="ARBA00006679"/>
    </source>
</evidence>
<comment type="caution">
    <text evidence="8">The sequence shown here is derived from an EMBL/GenBank/DDBJ whole genome shotgun (WGS) entry which is preliminary data.</text>
</comment>
<dbReference type="Proteomes" id="UP000030130">
    <property type="component" value="Unassembled WGS sequence"/>
</dbReference>
<evidence type="ECO:0000256" key="7">
    <source>
        <dbReference type="SAM" id="Phobius"/>
    </source>
</evidence>
<evidence type="ECO:0000313" key="10">
    <source>
        <dbReference type="Proteomes" id="UP000030130"/>
    </source>
</evidence>
<feature type="transmembrane region" description="Helical" evidence="7">
    <location>
        <begin position="7"/>
        <end position="26"/>
    </location>
</feature>
<keyword evidence="3" id="KW-1003">Cell membrane</keyword>
<evidence type="ECO:0000256" key="5">
    <source>
        <dbReference type="ARBA" id="ARBA00022989"/>
    </source>
</evidence>
<name>A0A099WWB9_9PORP</name>
<evidence type="ECO:0000256" key="6">
    <source>
        <dbReference type="ARBA" id="ARBA00023136"/>
    </source>
</evidence>
<sequence length="132" mass="14071">MDKNKELGILILRFSLGLMMLLHGIAKITGGIDPIQGMLTSKGLPPFIAYGVYIGEVIAPLLLVLGVRTRLAALAFVFNCVAIIWLGGHSIVSLTQYGGWAAELPGLFLFGALALFFTGGGKYAVSSTDKWD</sequence>
<dbReference type="AlphaFoldDB" id="A0A099WWB9"/>
<proteinExistence type="inferred from homology"/>
<dbReference type="PANTHER" id="PTHR33452">
    <property type="entry name" value="OXIDOREDUCTASE CATD-RELATED"/>
    <property type="match status" value="1"/>
</dbReference>
<dbReference type="InterPro" id="IPR051907">
    <property type="entry name" value="DoxX-like_oxidoreductase"/>
</dbReference>
<evidence type="ECO:0000256" key="1">
    <source>
        <dbReference type="ARBA" id="ARBA00004651"/>
    </source>
</evidence>
<dbReference type="eggNOG" id="COG2259">
    <property type="taxonomic scope" value="Bacteria"/>
</dbReference>
<feature type="transmembrane region" description="Helical" evidence="7">
    <location>
        <begin position="46"/>
        <end position="65"/>
    </location>
</feature>
<dbReference type="GO" id="GO:0005886">
    <property type="term" value="C:plasma membrane"/>
    <property type="evidence" value="ECO:0007669"/>
    <property type="project" value="UniProtKB-SubCell"/>
</dbReference>
<evidence type="ECO:0000256" key="3">
    <source>
        <dbReference type="ARBA" id="ARBA00022475"/>
    </source>
</evidence>
<accession>A0A099WWB9</accession>
<keyword evidence="6 7" id="KW-0472">Membrane</keyword>
<organism evidence="8 11">
    <name type="scientific">Porphyromonas gulae</name>
    <dbReference type="NCBI Taxonomy" id="111105"/>
    <lineage>
        <taxon>Bacteria</taxon>
        <taxon>Pseudomonadati</taxon>
        <taxon>Bacteroidota</taxon>
        <taxon>Bacteroidia</taxon>
        <taxon>Bacteroidales</taxon>
        <taxon>Porphyromonadaceae</taxon>
        <taxon>Porphyromonas</taxon>
    </lineage>
</organism>